<sequence>MTETVHTLLSSTTTGLEQTVAPKAVFDAKERSLNADRNKLLSSYADVTSVPNNVLATIFEAWQGMHSYPCSFEKAVSGVSRRWRKVALGTPTLWTSITRRPYQKNLGRISACLDRSKPTSFYLVMSIGQPPTVGSDGFDDYGEDPWSSEPTPPLKSNLPQFDNINLSQEPENGYSEGDPASRSLKLMIKHFKALSAPVLRSIEVTCCEDTQIRTDKVLRIFTGGTPLLKSIGMRNFGLQFCLPPLSSVQSIQLLLQESDRTLCVTSQKLCDMLSAATSLVHLKVVGAEIVHRWAPLAKVLLPSLQTLSIGSSTERMTAREHQFYGLLNAITAPSLELLLLNSFQSRDFPSERIPISKFPHLKWLILEFGPQDHRVRDAPKETIAILSKAFDSVQHLVYVNHDPKHLIGVTDAWPNLRTISLPRCNSRRGDETAKTLDALWHQRAAMAHPLERIYVPPCPSDPPVEPWLGAYNKDMVYGILQPPQTPIIGIIVSNTGEARRLVDDVNKCAVFDIWRLAEFFGTQRPGGPSFPVEIVLVQKSASRLV</sequence>
<dbReference type="OrthoDB" id="3225069at2759"/>
<keyword evidence="3" id="KW-1185">Reference proteome</keyword>
<organism evidence="2 3">
    <name type="scientific">Athelia psychrophila</name>
    <dbReference type="NCBI Taxonomy" id="1759441"/>
    <lineage>
        <taxon>Eukaryota</taxon>
        <taxon>Fungi</taxon>
        <taxon>Dikarya</taxon>
        <taxon>Basidiomycota</taxon>
        <taxon>Agaricomycotina</taxon>
        <taxon>Agaricomycetes</taxon>
        <taxon>Agaricomycetidae</taxon>
        <taxon>Atheliales</taxon>
        <taxon>Atheliaceae</taxon>
        <taxon>Athelia</taxon>
    </lineage>
</organism>
<feature type="region of interest" description="Disordered" evidence="1">
    <location>
        <begin position="134"/>
        <end position="157"/>
    </location>
</feature>
<dbReference type="EMBL" id="KV417522">
    <property type="protein sequence ID" value="KZP25260.1"/>
    <property type="molecule type" value="Genomic_DNA"/>
</dbReference>
<evidence type="ECO:0000313" key="3">
    <source>
        <dbReference type="Proteomes" id="UP000076532"/>
    </source>
</evidence>
<evidence type="ECO:0000313" key="2">
    <source>
        <dbReference type="EMBL" id="KZP25260.1"/>
    </source>
</evidence>
<dbReference type="Gene3D" id="3.80.10.10">
    <property type="entry name" value="Ribonuclease Inhibitor"/>
    <property type="match status" value="1"/>
</dbReference>
<dbReference type="Proteomes" id="UP000076532">
    <property type="component" value="Unassembled WGS sequence"/>
</dbReference>
<evidence type="ECO:0000256" key="1">
    <source>
        <dbReference type="SAM" id="MobiDB-lite"/>
    </source>
</evidence>
<proteinExistence type="predicted"/>
<gene>
    <name evidence="2" type="ORF">FIBSPDRAFT_1041713</name>
</gene>
<name>A0A166NQ10_9AGAM</name>
<dbReference type="SUPFAM" id="SSF52058">
    <property type="entry name" value="L domain-like"/>
    <property type="match status" value="1"/>
</dbReference>
<dbReference type="AlphaFoldDB" id="A0A166NQ10"/>
<accession>A0A166NQ10</accession>
<dbReference type="InterPro" id="IPR032675">
    <property type="entry name" value="LRR_dom_sf"/>
</dbReference>
<protein>
    <submittedName>
        <fullName evidence="2">Uncharacterized protein</fullName>
    </submittedName>
</protein>
<reference evidence="2 3" key="1">
    <citation type="journal article" date="2016" name="Mol. Biol. Evol.">
        <title>Comparative Genomics of Early-Diverging Mushroom-Forming Fungi Provides Insights into the Origins of Lignocellulose Decay Capabilities.</title>
        <authorList>
            <person name="Nagy L.G."/>
            <person name="Riley R."/>
            <person name="Tritt A."/>
            <person name="Adam C."/>
            <person name="Daum C."/>
            <person name="Floudas D."/>
            <person name="Sun H."/>
            <person name="Yadav J.S."/>
            <person name="Pangilinan J."/>
            <person name="Larsson K.H."/>
            <person name="Matsuura K."/>
            <person name="Barry K."/>
            <person name="Labutti K."/>
            <person name="Kuo R."/>
            <person name="Ohm R.A."/>
            <person name="Bhattacharya S.S."/>
            <person name="Shirouzu T."/>
            <person name="Yoshinaga Y."/>
            <person name="Martin F.M."/>
            <person name="Grigoriev I.V."/>
            <person name="Hibbett D.S."/>
        </authorList>
    </citation>
    <scope>NUCLEOTIDE SEQUENCE [LARGE SCALE GENOMIC DNA]</scope>
    <source>
        <strain evidence="2 3">CBS 109695</strain>
    </source>
</reference>